<feature type="chain" id="PRO_5012728767" description="Sel1 repeat family protein" evidence="1">
    <location>
        <begin position="26"/>
        <end position="154"/>
    </location>
</feature>
<gene>
    <name evidence="2" type="ORF">BJF92_00845</name>
</gene>
<organism evidence="2 3">
    <name type="scientific">Xaviernesmea rhizosphaerae</name>
    <dbReference type="NCBI Taxonomy" id="1672749"/>
    <lineage>
        <taxon>Bacteria</taxon>
        <taxon>Pseudomonadati</taxon>
        <taxon>Pseudomonadota</taxon>
        <taxon>Alphaproteobacteria</taxon>
        <taxon>Hyphomicrobiales</taxon>
        <taxon>Rhizobiaceae</taxon>
        <taxon>Rhizobium/Agrobacterium group</taxon>
        <taxon>Xaviernesmea</taxon>
    </lineage>
</organism>
<evidence type="ECO:0000256" key="1">
    <source>
        <dbReference type="SAM" id="SignalP"/>
    </source>
</evidence>
<dbReference type="STRING" id="1672749.BJF92_00845"/>
<dbReference type="EMBL" id="MKIO01000040">
    <property type="protein sequence ID" value="OLP53345.1"/>
    <property type="molecule type" value="Genomic_DNA"/>
</dbReference>
<proteinExistence type="predicted"/>
<keyword evidence="1" id="KW-0732">Signal</keyword>
<sequence>MFARCCCLAVLAGLTLALNQSVAIASHAGHGSSAEACDASAGDPRDLERNPSFAPITLGEIRIGEALSACREAYRERSGPRQTYQLARALYRSGAPGRALSMLREAASGGHRLSAQLLAAAKDDIAEIDTAFSDPLRTAAVTQSAAPASAISAR</sequence>
<evidence type="ECO:0000313" key="3">
    <source>
        <dbReference type="Proteomes" id="UP000186143"/>
    </source>
</evidence>
<accession>A0A1Q9AEG8</accession>
<feature type="signal peptide" evidence="1">
    <location>
        <begin position="1"/>
        <end position="25"/>
    </location>
</feature>
<dbReference type="Proteomes" id="UP000186143">
    <property type="component" value="Unassembled WGS sequence"/>
</dbReference>
<reference evidence="2 3" key="1">
    <citation type="submission" date="2016-09" db="EMBL/GenBank/DDBJ databases">
        <title>Rhizobium sp. nov., a novel species isolated from the rice rhizosphere.</title>
        <authorList>
            <person name="Zhao J."/>
            <person name="Zhang X."/>
        </authorList>
    </citation>
    <scope>NUCLEOTIDE SEQUENCE [LARGE SCALE GENOMIC DNA]</scope>
    <source>
        <strain evidence="2 3">MH17</strain>
    </source>
</reference>
<evidence type="ECO:0000313" key="2">
    <source>
        <dbReference type="EMBL" id="OLP53345.1"/>
    </source>
</evidence>
<dbReference type="AlphaFoldDB" id="A0A1Q9AEG8"/>
<dbReference type="OrthoDB" id="112232at2"/>
<protein>
    <recommendedName>
        <fullName evidence="4">Sel1 repeat family protein</fullName>
    </recommendedName>
</protein>
<name>A0A1Q9AEG8_9HYPH</name>
<dbReference type="RefSeq" id="WP_075636568.1">
    <property type="nucleotide sequence ID" value="NZ_MKIO01000040.1"/>
</dbReference>
<comment type="caution">
    <text evidence="2">The sequence shown here is derived from an EMBL/GenBank/DDBJ whole genome shotgun (WGS) entry which is preliminary data.</text>
</comment>
<evidence type="ECO:0008006" key="4">
    <source>
        <dbReference type="Google" id="ProtNLM"/>
    </source>
</evidence>